<dbReference type="InterPro" id="IPR050955">
    <property type="entry name" value="Plant_Biomass_Hydrol_Est"/>
</dbReference>
<accession>A0A1T5LHL5</accession>
<dbReference type="GO" id="GO:0006508">
    <property type="term" value="P:proteolysis"/>
    <property type="evidence" value="ECO:0007669"/>
    <property type="project" value="InterPro"/>
</dbReference>
<keyword evidence="4" id="KW-1185">Reference proteome</keyword>
<name>A0A1T5LHL5_9MICO</name>
<dbReference type="Gene3D" id="3.40.50.1820">
    <property type="entry name" value="alpha/beta hydrolase"/>
    <property type="match status" value="1"/>
</dbReference>
<dbReference type="GO" id="GO:0008236">
    <property type="term" value="F:serine-type peptidase activity"/>
    <property type="evidence" value="ECO:0007669"/>
    <property type="project" value="InterPro"/>
</dbReference>
<dbReference type="InterPro" id="IPR001375">
    <property type="entry name" value="Peptidase_S9_cat"/>
</dbReference>
<evidence type="ECO:0000313" key="4">
    <source>
        <dbReference type="Proteomes" id="UP000189777"/>
    </source>
</evidence>
<dbReference type="PROSITE" id="PS51257">
    <property type="entry name" value="PROKAR_LIPOPROTEIN"/>
    <property type="match status" value="1"/>
</dbReference>
<reference evidence="3 4" key="1">
    <citation type="submission" date="2017-02" db="EMBL/GenBank/DDBJ databases">
        <authorList>
            <person name="Peterson S.W."/>
        </authorList>
    </citation>
    <scope>NUCLEOTIDE SEQUENCE [LARGE SCALE GENOMIC DNA]</scope>
    <source>
        <strain evidence="3 4">DSM 21481</strain>
    </source>
</reference>
<dbReference type="EMBL" id="FUZQ01000006">
    <property type="protein sequence ID" value="SKC75517.1"/>
    <property type="molecule type" value="Genomic_DNA"/>
</dbReference>
<dbReference type="OrthoDB" id="9767239at2"/>
<evidence type="ECO:0000259" key="2">
    <source>
        <dbReference type="Pfam" id="PF00326"/>
    </source>
</evidence>
<dbReference type="SUPFAM" id="SSF53474">
    <property type="entry name" value="alpha/beta-Hydrolases"/>
    <property type="match status" value="1"/>
</dbReference>
<dbReference type="PANTHER" id="PTHR43037:SF1">
    <property type="entry name" value="BLL1128 PROTEIN"/>
    <property type="match status" value="1"/>
</dbReference>
<dbReference type="Pfam" id="PF00326">
    <property type="entry name" value="Peptidase_S9"/>
    <property type="match status" value="1"/>
</dbReference>
<dbReference type="Proteomes" id="UP000189777">
    <property type="component" value="Unassembled WGS sequence"/>
</dbReference>
<dbReference type="RefSeq" id="WP_079575742.1">
    <property type="nucleotide sequence ID" value="NZ_FUZQ01000006.1"/>
</dbReference>
<proteinExistence type="predicted"/>
<sequence>MPAPRPLLTTIAALVVLLLAACGSRVPPQAAEQPLVLAAAEAMPAGADGVVDVGGRPVEVQVPPAYDPARPAPLLVVLHGFGSDAARVDATLGLREEAMARGALYALPEGTVGPDGRRFWNAGDACCGVDRAGVDDSAFLALVIRTLAATYAVDPDRVAVVGYSNGGFMAYRTACDHAALLSVAVSVAGATPADDGACRPSRPVTVVQAHGTDDPVIRADGGLRDGHAYPSAAESAAAWARLDGCATTPASTPGDHDRDLDTALPGAETDVTTWTRCKGGASVELWSIQGADHAPTLGAAFAAAVLDVVTGGR</sequence>
<evidence type="ECO:0000313" key="3">
    <source>
        <dbReference type="EMBL" id="SKC75517.1"/>
    </source>
</evidence>
<evidence type="ECO:0000256" key="1">
    <source>
        <dbReference type="ARBA" id="ARBA00022729"/>
    </source>
</evidence>
<feature type="domain" description="Peptidase S9 prolyl oligopeptidase catalytic" evidence="2">
    <location>
        <begin position="140"/>
        <end position="191"/>
    </location>
</feature>
<dbReference type="PANTHER" id="PTHR43037">
    <property type="entry name" value="UNNAMED PRODUCT-RELATED"/>
    <property type="match status" value="1"/>
</dbReference>
<gene>
    <name evidence="3" type="ORF">SAMN04324258_3443</name>
</gene>
<dbReference type="AlphaFoldDB" id="A0A1T5LHL5"/>
<organism evidence="3 4">
    <name type="scientific">Krasilnikoviella flava</name>
    <dbReference type="NCBI Taxonomy" id="526729"/>
    <lineage>
        <taxon>Bacteria</taxon>
        <taxon>Bacillati</taxon>
        <taxon>Actinomycetota</taxon>
        <taxon>Actinomycetes</taxon>
        <taxon>Micrococcales</taxon>
        <taxon>Promicromonosporaceae</taxon>
        <taxon>Krasilnikoviella</taxon>
    </lineage>
</organism>
<dbReference type="STRING" id="526729.SAMN04324258_3443"/>
<protein>
    <submittedName>
        <fullName evidence="3">Polyhydroxybutyrate depolymerase</fullName>
    </submittedName>
</protein>
<keyword evidence="1" id="KW-0732">Signal</keyword>
<dbReference type="InterPro" id="IPR029058">
    <property type="entry name" value="AB_hydrolase_fold"/>
</dbReference>